<protein>
    <submittedName>
        <fullName evidence="1">Uncharacterized protein</fullName>
    </submittedName>
</protein>
<gene>
    <name evidence="1" type="ORF">RHGRI_020812</name>
</gene>
<evidence type="ECO:0000313" key="1">
    <source>
        <dbReference type="EMBL" id="KAG5540702.1"/>
    </source>
</evidence>
<dbReference type="AlphaFoldDB" id="A0AAV6JHX5"/>
<proteinExistence type="predicted"/>
<evidence type="ECO:0000313" key="2">
    <source>
        <dbReference type="Proteomes" id="UP000823749"/>
    </source>
</evidence>
<dbReference type="Pfam" id="PF09797">
    <property type="entry name" value="NatB_MDM20"/>
    <property type="match status" value="1"/>
</dbReference>
<dbReference type="Proteomes" id="UP000823749">
    <property type="component" value="Chromosome 7"/>
</dbReference>
<organism evidence="1 2">
    <name type="scientific">Rhododendron griersonianum</name>
    <dbReference type="NCBI Taxonomy" id="479676"/>
    <lineage>
        <taxon>Eukaryota</taxon>
        <taxon>Viridiplantae</taxon>
        <taxon>Streptophyta</taxon>
        <taxon>Embryophyta</taxon>
        <taxon>Tracheophyta</taxon>
        <taxon>Spermatophyta</taxon>
        <taxon>Magnoliopsida</taxon>
        <taxon>eudicotyledons</taxon>
        <taxon>Gunneridae</taxon>
        <taxon>Pentapetalae</taxon>
        <taxon>asterids</taxon>
        <taxon>Ericales</taxon>
        <taxon>Ericaceae</taxon>
        <taxon>Ericoideae</taxon>
        <taxon>Rhodoreae</taxon>
        <taxon>Rhododendron</taxon>
    </lineage>
</organism>
<comment type="caution">
    <text evidence="1">The sequence shown here is derived from an EMBL/GenBank/DDBJ whole genome shotgun (WGS) entry which is preliminary data.</text>
</comment>
<keyword evidence="2" id="KW-1185">Reference proteome</keyword>
<accession>A0AAV6JHX5</accession>
<name>A0AAV6JHX5_9ERIC</name>
<dbReference type="InterPro" id="IPR019183">
    <property type="entry name" value="NAA25_NatB_aux_su"/>
</dbReference>
<dbReference type="EMBL" id="JACTNZ010000007">
    <property type="protein sequence ID" value="KAG5540702.1"/>
    <property type="molecule type" value="Genomic_DNA"/>
</dbReference>
<reference evidence="1" key="1">
    <citation type="submission" date="2020-08" db="EMBL/GenBank/DDBJ databases">
        <title>Plant Genome Project.</title>
        <authorList>
            <person name="Zhang R.-G."/>
        </authorList>
    </citation>
    <scope>NUCLEOTIDE SEQUENCE</scope>
    <source>
        <strain evidence="1">WSP0</strain>
        <tissue evidence="1">Leaf</tissue>
    </source>
</reference>
<sequence>MQSALVQKLLASASNDVISCPYLANLEIERRKFLFGKGDDEKLVEALMQYYCRFGYLACFASDIEVFLEVLPRDKETLLLKKLLETFEPPATMLTKALGQLLTLLKIQESVGNFFTPSASDSIENSEFSRPINLYVSDSSGKDESIGK</sequence>